<sequence>MMVVIKRKCKLQSRLLATLCEQGREKDALNKTNSKNKMMGVDQDMEKIIISDDCSKVEEKKRKRPANTSTEKETAPITSLVKEKKLRMTESVEFKMRHDKQNRINVLLDISDENMGTSSGSNYKISKKKLPHTLFKGKKKMWCNDSDKIHDGRMKEMEIFSGIKERNNQIPIAFLKFVCSNAEKFLVIPPNVAPRLEYLTNQLFIS</sequence>
<protein>
    <submittedName>
        <fullName evidence="1">Uncharacterized protein</fullName>
    </submittedName>
</protein>
<dbReference type="STRING" id="4577.A0A1D6HX30"/>
<dbReference type="InParanoid" id="A0A1D6HX30"/>
<name>A0A1D6HX30_MAIZE</name>
<organism evidence="1">
    <name type="scientific">Zea mays</name>
    <name type="common">Maize</name>
    <dbReference type="NCBI Taxonomy" id="4577"/>
    <lineage>
        <taxon>Eukaryota</taxon>
        <taxon>Viridiplantae</taxon>
        <taxon>Streptophyta</taxon>
        <taxon>Embryophyta</taxon>
        <taxon>Tracheophyta</taxon>
        <taxon>Spermatophyta</taxon>
        <taxon>Magnoliopsida</taxon>
        <taxon>Liliopsida</taxon>
        <taxon>Poales</taxon>
        <taxon>Poaceae</taxon>
        <taxon>PACMAD clade</taxon>
        <taxon>Panicoideae</taxon>
        <taxon>Andropogonodae</taxon>
        <taxon>Andropogoneae</taxon>
        <taxon>Tripsacinae</taxon>
        <taxon>Zea</taxon>
    </lineage>
</organism>
<proteinExistence type="predicted"/>
<reference evidence="1" key="1">
    <citation type="submission" date="2015-12" db="EMBL/GenBank/DDBJ databases">
        <title>Update maize B73 reference genome by single molecule sequencing technologies.</title>
        <authorList>
            <consortium name="Maize Genome Sequencing Project"/>
            <person name="Ware D."/>
        </authorList>
    </citation>
    <scope>NUCLEOTIDE SEQUENCE [LARGE SCALE GENOMIC DNA]</scope>
    <source>
        <tissue evidence="1">Seedling</tissue>
    </source>
</reference>
<dbReference type="EMBL" id="CM007650">
    <property type="protein sequence ID" value="ONM52775.1"/>
    <property type="molecule type" value="Genomic_DNA"/>
</dbReference>
<gene>
    <name evidence="1" type="ORF">ZEAMMB73_Zm00001d019351</name>
</gene>
<dbReference type="AlphaFoldDB" id="A0A1D6HX30"/>
<accession>A0A1D6HX30</accession>
<dbReference type="ExpressionAtlas" id="A0A1D6HX30">
    <property type="expression patterns" value="baseline and differential"/>
</dbReference>
<evidence type="ECO:0000313" key="1">
    <source>
        <dbReference type="EMBL" id="ONM52775.1"/>
    </source>
</evidence>